<dbReference type="Proteomes" id="UP000218103">
    <property type="component" value="Chromosome 1"/>
</dbReference>
<reference evidence="4" key="1">
    <citation type="submission" date="2017-09" db="EMBL/GenBank/DDBJ databases">
        <title>FDA dAtabase for Regulatory Grade micrObial Sequences (FDA-ARGOS): Supporting development and validation of Infectious Disease Dx tests.</title>
        <authorList>
            <person name="Minogue T."/>
            <person name="Wolcott M."/>
            <person name="Wasieloski L."/>
            <person name="Aguilar W."/>
            <person name="Moore D."/>
            <person name="Tallon L.J."/>
            <person name="Sadzewicz L."/>
            <person name="Ott S."/>
            <person name="Zhao X."/>
            <person name="Nagaraj S."/>
            <person name="Vavikolanu K."/>
            <person name="Aluvathingal J."/>
            <person name="Nadendla S."/>
            <person name="Sichtig H."/>
        </authorList>
    </citation>
    <scope>NUCLEOTIDE SEQUENCE [LARGE SCALE GENOMIC DNA]</scope>
    <source>
        <strain evidence="4">FDAARGOS_388</strain>
    </source>
</reference>
<keyword evidence="2" id="KW-0812">Transmembrane</keyword>
<feature type="region of interest" description="Disordered" evidence="1">
    <location>
        <begin position="1"/>
        <end position="23"/>
    </location>
</feature>
<protein>
    <submittedName>
        <fullName evidence="3">Uncharacterized protein</fullName>
    </submittedName>
</protein>
<feature type="compositionally biased region" description="Low complexity" evidence="1">
    <location>
        <begin position="1"/>
        <end position="18"/>
    </location>
</feature>
<evidence type="ECO:0000256" key="1">
    <source>
        <dbReference type="SAM" id="MobiDB-lite"/>
    </source>
</evidence>
<gene>
    <name evidence="3" type="ORF">CO711_17980</name>
</gene>
<sequence>MIDCGATARATPNANRRPWPGSNVRGARGNASYWSVVVLNPPPVVGIAASILILGESAAPIYFTGGAITIDAALCTLLRERRARE</sequence>
<evidence type="ECO:0000256" key="2">
    <source>
        <dbReference type="SAM" id="Phobius"/>
    </source>
</evidence>
<feature type="transmembrane region" description="Helical" evidence="2">
    <location>
        <begin position="33"/>
        <end position="55"/>
    </location>
</feature>
<name>A0ABN5D2M0_BURCE</name>
<accession>A0ABN5D2M0</accession>
<keyword evidence="4" id="KW-1185">Reference proteome</keyword>
<keyword evidence="2" id="KW-0472">Membrane</keyword>
<proteinExistence type="predicted"/>
<keyword evidence="2" id="KW-1133">Transmembrane helix</keyword>
<feature type="transmembrane region" description="Helical" evidence="2">
    <location>
        <begin position="61"/>
        <end position="78"/>
    </location>
</feature>
<evidence type="ECO:0000313" key="4">
    <source>
        <dbReference type="Proteomes" id="UP000218103"/>
    </source>
</evidence>
<evidence type="ECO:0000313" key="3">
    <source>
        <dbReference type="EMBL" id="ATF79117.1"/>
    </source>
</evidence>
<dbReference type="EMBL" id="CP023518">
    <property type="protein sequence ID" value="ATF79117.1"/>
    <property type="molecule type" value="Genomic_DNA"/>
</dbReference>
<organism evidence="3 4">
    <name type="scientific">Burkholderia cepacia</name>
    <name type="common">Pseudomonas cepacia</name>
    <dbReference type="NCBI Taxonomy" id="292"/>
    <lineage>
        <taxon>Bacteria</taxon>
        <taxon>Pseudomonadati</taxon>
        <taxon>Pseudomonadota</taxon>
        <taxon>Betaproteobacteria</taxon>
        <taxon>Burkholderiales</taxon>
        <taxon>Burkholderiaceae</taxon>
        <taxon>Burkholderia</taxon>
        <taxon>Burkholderia cepacia complex</taxon>
    </lineage>
</organism>